<evidence type="ECO:0000313" key="3">
    <source>
        <dbReference type="Proteomes" id="UP001500552"/>
    </source>
</evidence>
<dbReference type="EMBL" id="BAABHC010000023">
    <property type="protein sequence ID" value="GAA4439392.1"/>
    <property type="molecule type" value="Genomic_DNA"/>
</dbReference>
<dbReference type="PANTHER" id="PTHR46889:SF4">
    <property type="entry name" value="TRANSPOSASE INSO FOR INSERTION SEQUENCE ELEMENT IS911B-RELATED"/>
    <property type="match status" value="1"/>
</dbReference>
<evidence type="ECO:0000259" key="1">
    <source>
        <dbReference type="Pfam" id="PF13333"/>
    </source>
</evidence>
<dbReference type="RefSeq" id="WP_425568640.1">
    <property type="nucleotide sequence ID" value="NZ_BAABHC010000023.1"/>
</dbReference>
<sequence>MPSWSPARSRFKAELLEGGAFENKQDAQTEIFEYVEMYYNTRRRHSALGYLSPMNYEKNC</sequence>
<protein>
    <recommendedName>
        <fullName evidence="1">Integrase catalytic domain-containing protein</fullName>
    </recommendedName>
</protein>
<reference evidence="3" key="1">
    <citation type="journal article" date="2019" name="Int. J. Syst. Evol. Microbiol.">
        <title>The Global Catalogue of Microorganisms (GCM) 10K type strain sequencing project: providing services to taxonomists for standard genome sequencing and annotation.</title>
        <authorList>
            <consortium name="The Broad Institute Genomics Platform"/>
            <consortium name="The Broad Institute Genome Sequencing Center for Infectious Disease"/>
            <person name="Wu L."/>
            <person name="Ma J."/>
        </authorList>
    </citation>
    <scope>NUCLEOTIDE SEQUENCE [LARGE SCALE GENOMIC DNA]</scope>
    <source>
        <strain evidence="3">JCM 17926</strain>
    </source>
</reference>
<dbReference type="Pfam" id="PF13333">
    <property type="entry name" value="rve_2"/>
    <property type="match status" value="1"/>
</dbReference>
<proteinExistence type="predicted"/>
<gene>
    <name evidence="2" type="ORF">GCM10023188_35730</name>
</gene>
<name>A0ABP8LXF3_9BACT</name>
<dbReference type="InterPro" id="IPR001584">
    <property type="entry name" value="Integrase_cat-core"/>
</dbReference>
<evidence type="ECO:0000313" key="2">
    <source>
        <dbReference type="EMBL" id="GAA4439392.1"/>
    </source>
</evidence>
<organism evidence="2 3">
    <name type="scientific">Pontibacter saemangeumensis</name>
    <dbReference type="NCBI Taxonomy" id="1084525"/>
    <lineage>
        <taxon>Bacteria</taxon>
        <taxon>Pseudomonadati</taxon>
        <taxon>Bacteroidota</taxon>
        <taxon>Cytophagia</taxon>
        <taxon>Cytophagales</taxon>
        <taxon>Hymenobacteraceae</taxon>
        <taxon>Pontibacter</taxon>
    </lineage>
</organism>
<dbReference type="PANTHER" id="PTHR46889">
    <property type="entry name" value="TRANSPOSASE INSF FOR INSERTION SEQUENCE IS3B-RELATED"/>
    <property type="match status" value="1"/>
</dbReference>
<keyword evidence="3" id="KW-1185">Reference proteome</keyword>
<accession>A0ABP8LXF3</accession>
<comment type="caution">
    <text evidence="2">The sequence shown here is derived from an EMBL/GenBank/DDBJ whole genome shotgun (WGS) entry which is preliminary data.</text>
</comment>
<dbReference type="InterPro" id="IPR050900">
    <property type="entry name" value="Transposase_IS3/IS150/IS904"/>
</dbReference>
<dbReference type="Proteomes" id="UP001500552">
    <property type="component" value="Unassembled WGS sequence"/>
</dbReference>
<feature type="domain" description="Integrase catalytic" evidence="1">
    <location>
        <begin position="10"/>
        <end position="58"/>
    </location>
</feature>